<dbReference type="Pfam" id="PF01145">
    <property type="entry name" value="Band_7"/>
    <property type="match status" value="1"/>
</dbReference>
<dbReference type="Gene3D" id="3.30.479.30">
    <property type="entry name" value="Band 7 domain"/>
    <property type="match status" value="1"/>
</dbReference>
<feature type="domain" description="Band 7" evidence="3">
    <location>
        <begin position="13"/>
        <end position="197"/>
    </location>
</feature>
<dbReference type="CDD" id="cd03401">
    <property type="entry name" value="SPFH_prohibitin"/>
    <property type="match status" value="1"/>
</dbReference>
<dbReference type="PANTHER" id="PTHR23222:SF0">
    <property type="entry name" value="PROHIBITIN 1"/>
    <property type="match status" value="1"/>
</dbReference>
<evidence type="ECO:0000256" key="2">
    <source>
        <dbReference type="SAM" id="Coils"/>
    </source>
</evidence>
<organism evidence="4 5">
    <name type="scientific">Xylanibacter ruminicola</name>
    <name type="common">Prevotella ruminicola</name>
    <dbReference type="NCBI Taxonomy" id="839"/>
    <lineage>
        <taxon>Bacteria</taxon>
        <taxon>Pseudomonadati</taxon>
        <taxon>Bacteroidota</taxon>
        <taxon>Bacteroidia</taxon>
        <taxon>Bacteroidales</taxon>
        <taxon>Prevotellaceae</taxon>
        <taxon>Xylanibacter</taxon>
    </lineage>
</organism>
<dbReference type="InterPro" id="IPR036013">
    <property type="entry name" value="Band_7/SPFH_dom_sf"/>
</dbReference>
<dbReference type="Proteomes" id="UP000806522">
    <property type="component" value="Unassembled WGS sequence"/>
</dbReference>
<proteinExistence type="predicted"/>
<protein>
    <submittedName>
        <fullName evidence="4">Prohibitin family protein</fullName>
    </submittedName>
</protein>
<evidence type="ECO:0000313" key="5">
    <source>
        <dbReference type="Proteomes" id="UP000806522"/>
    </source>
</evidence>
<comment type="caution">
    <text evidence="4">The sequence shown here is derived from an EMBL/GenBank/DDBJ whole genome shotgun (WGS) entry which is preliminary data.</text>
</comment>
<dbReference type="InterPro" id="IPR001107">
    <property type="entry name" value="Band_7"/>
</dbReference>
<dbReference type="SUPFAM" id="SSF117892">
    <property type="entry name" value="Band 7/SPFH domain"/>
    <property type="match status" value="1"/>
</dbReference>
<feature type="coiled-coil region" evidence="2">
    <location>
        <begin position="178"/>
        <end position="205"/>
    </location>
</feature>
<dbReference type="GO" id="GO:0016020">
    <property type="term" value="C:membrane"/>
    <property type="evidence" value="ECO:0007669"/>
    <property type="project" value="UniProtKB-SubCell"/>
</dbReference>
<keyword evidence="2" id="KW-0175">Coiled coil</keyword>
<gene>
    <name evidence="4" type="ORF">E7101_11485</name>
</gene>
<accession>A0A9D5P1I9</accession>
<evidence type="ECO:0000259" key="3">
    <source>
        <dbReference type="Pfam" id="PF01145"/>
    </source>
</evidence>
<dbReference type="AlphaFoldDB" id="A0A9D5P1I9"/>
<reference evidence="4" key="1">
    <citation type="submission" date="2019-04" db="EMBL/GenBank/DDBJ databases">
        <title>Evolution of Biomass-Degrading Anaerobic Consortia Revealed by Metagenomics.</title>
        <authorList>
            <person name="Peng X."/>
        </authorList>
    </citation>
    <scope>NUCLEOTIDE SEQUENCE</scope>
    <source>
        <strain evidence="4">SIG140</strain>
    </source>
</reference>
<dbReference type="EMBL" id="SUYC01000013">
    <property type="protein sequence ID" value="MBE6271553.1"/>
    <property type="molecule type" value="Genomic_DNA"/>
</dbReference>
<name>A0A9D5P1I9_XYLRU</name>
<dbReference type="PANTHER" id="PTHR23222">
    <property type="entry name" value="PROHIBITIN"/>
    <property type="match status" value="1"/>
</dbReference>
<evidence type="ECO:0000313" key="4">
    <source>
        <dbReference type="EMBL" id="MBE6271553.1"/>
    </source>
</evidence>
<dbReference type="InterPro" id="IPR000163">
    <property type="entry name" value="Prohibitin"/>
</dbReference>
<sequence length="272" mass="30385">MLILVLFATCCTVVDSGEVGIRFHKWSLNEQDYGGVEGTCKGWVFYNPITTNVFTYPTFTQRKQYETFSVNAKDASLFEMDPTIAYRINPDKACDIFTKYRVGVKDLEEGYIRTCIYEAYRTCANQYTSDSLMSNRANFERDVRARLEKSLMNEGFLVEEFTSKITPPSSLLSMIDAKNTAIQSALKAENEVKEAEANAKIAVAKAEGNAKAMKIKADAEAYYNRTIAASLSPMIVQEDMIEKWDGKMPQIMTGNGGMMMDISKVIGGGAKK</sequence>
<evidence type="ECO:0000256" key="1">
    <source>
        <dbReference type="ARBA" id="ARBA00004167"/>
    </source>
</evidence>
<comment type="subcellular location">
    <subcellularLocation>
        <location evidence="1">Membrane</location>
        <topology evidence="1">Single-pass membrane protein</topology>
    </subcellularLocation>
</comment>